<evidence type="ECO:0000256" key="3">
    <source>
        <dbReference type="ARBA" id="ARBA00022833"/>
    </source>
</evidence>
<keyword evidence="3" id="KW-0862">Zinc</keyword>
<dbReference type="InterPro" id="IPR011057">
    <property type="entry name" value="Mss4-like_sf"/>
</dbReference>
<dbReference type="PANTHER" id="PTHR33337">
    <property type="entry name" value="GFA DOMAIN-CONTAINING PROTEIN"/>
    <property type="match status" value="1"/>
</dbReference>
<keyword evidence="7" id="KW-1185">Reference proteome</keyword>
<evidence type="ECO:0000256" key="4">
    <source>
        <dbReference type="ARBA" id="ARBA00023239"/>
    </source>
</evidence>
<accession>A0A3N1NPG9</accession>
<dbReference type="PANTHER" id="PTHR33337:SF40">
    <property type="entry name" value="CENP-V_GFA DOMAIN-CONTAINING PROTEIN-RELATED"/>
    <property type="match status" value="1"/>
</dbReference>
<evidence type="ECO:0000313" key="6">
    <source>
        <dbReference type="EMBL" id="ROQ20752.1"/>
    </source>
</evidence>
<protein>
    <recommendedName>
        <fullName evidence="5">CENP-V/GFA domain-containing protein</fullName>
    </recommendedName>
</protein>
<dbReference type="GO" id="GO:0016846">
    <property type="term" value="F:carbon-sulfur lyase activity"/>
    <property type="evidence" value="ECO:0007669"/>
    <property type="project" value="InterPro"/>
</dbReference>
<keyword evidence="2" id="KW-0479">Metal-binding</keyword>
<dbReference type="Gene3D" id="3.90.1590.10">
    <property type="entry name" value="glutathione-dependent formaldehyde- activating enzyme (gfa)"/>
    <property type="match status" value="1"/>
</dbReference>
<dbReference type="InterPro" id="IPR006913">
    <property type="entry name" value="CENP-V/GFA"/>
</dbReference>
<comment type="caution">
    <text evidence="6">The sequence shown here is derived from an EMBL/GenBank/DDBJ whole genome shotgun (WGS) entry which is preliminary data.</text>
</comment>
<dbReference type="PROSITE" id="PS51891">
    <property type="entry name" value="CENP_V_GFA"/>
    <property type="match status" value="1"/>
</dbReference>
<dbReference type="EMBL" id="RJUK01000001">
    <property type="protein sequence ID" value="ROQ20752.1"/>
    <property type="molecule type" value="Genomic_DNA"/>
</dbReference>
<dbReference type="AlphaFoldDB" id="A0A3N1NPG9"/>
<proteinExistence type="inferred from homology"/>
<evidence type="ECO:0000256" key="2">
    <source>
        <dbReference type="ARBA" id="ARBA00022723"/>
    </source>
</evidence>
<keyword evidence="4" id="KW-0456">Lyase</keyword>
<organism evidence="6 7">
    <name type="scientific">Marinimicrobium koreense</name>
    <dbReference type="NCBI Taxonomy" id="306545"/>
    <lineage>
        <taxon>Bacteria</taxon>
        <taxon>Pseudomonadati</taxon>
        <taxon>Pseudomonadota</taxon>
        <taxon>Gammaproteobacteria</taxon>
        <taxon>Cellvibrionales</taxon>
        <taxon>Cellvibrionaceae</taxon>
        <taxon>Marinimicrobium</taxon>
    </lineage>
</organism>
<evidence type="ECO:0000256" key="1">
    <source>
        <dbReference type="ARBA" id="ARBA00005495"/>
    </source>
</evidence>
<sequence>MKGSCLCGAIEITAESKHNVDVCHCTMCRRWGSGPFFAVHCGPEVTFDGSLKPARYRSSDWAERGFCPTCGTHLFYHLLPTGDYMLPAGLFGDGEDFQLSGQVFFDEKPDFYEFANDTPTMSGDDLIAQFSDKDD</sequence>
<reference evidence="6 7" key="1">
    <citation type="submission" date="2018-11" db="EMBL/GenBank/DDBJ databases">
        <title>Genomic Encyclopedia of Type Strains, Phase IV (KMG-IV): sequencing the most valuable type-strain genomes for metagenomic binning, comparative biology and taxonomic classification.</title>
        <authorList>
            <person name="Goeker M."/>
        </authorList>
    </citation>
    <scope>NUCLEOTIDE SEQUENCE [LARGE SCALE GENOMIC DNA]</scope>
    <source>
        <strain evidence="6 7">DSM 16974</strain>
    </source>
</reference>
<dbReference type="Pfam" id="PF04828">
    <property type="entry name" value="GFA"/>
    <property type="match status" value="1"/>
</dbReference>
<dbReference type="OrthoDB" id="9786619at2"/>
<evidence type="ECO:0000313" key="7">
    <source>
        <dbReference type="Proteomes" id="UP000273643"/>
    </source>
</evidence>
<dbReference type="SUPFAM" id="SSF51316">
    <property type="entry name" value="Mss4-like"/>
    <property type="match status" value="1"/>
</dbReference>
<dbReference type="GO" id="GO:0046872">
    <property type="term" value="F:metal ion binding"/>
    <property type="evidence" value="ECO:0007669"/>
    <property type="project" value="UniProtKB-KW"/>
</dbReference>
<gene>
    <name evidence="6" type="ORF">EDC38_1368</name>
</gene>
<feature type="domain" description="CENP-V/GFA" evidence="5">
    <location>
        <begin position="1"/>
        <end position="113"/>
    </location>
</feature>
<dbReference type="RefSeq" id="WP_123637853.1">
    <property type="nucleotide sequence ID" value="NZ_RJUK01000001.1"/>
</dbReference>
<evidence type="ECO:0000259" key="5">
    <source>
        <dbReference type="PROSITE" id="PS51891"/>
    </source>
</evidence>
<name>A0A3N1NPG9_9GAMM</name>
<comment type="similarity">
    <text evidence="1">Belongs to the Gfa family.</text>
</comment>
<dbReference type="Proteomes" id="UP000273643">
    <property type="component" value="Unassembled WGS sequence"/>
</dbReference>